<dbReference type="AlphaFoldDB" id="A0A9Q0GP72"/>
<organism evidence="1 2">
    <name type="scientific">Protea cynaroides</name>
    <dbReference type="NCBI Taxonomy" id="273540"/>
    <lineage>
        <taxon>Eukaryota</taxon>
        <taxon>Viridiplantae</taxon>
        <taxon>Streptophyta</taxon>
        <taxon>Embryophyta</taxon>
        <taxon>Tracheophyta</taxon>
        <taxon>Spermatophyta</taxon>
        <taxon>Magnoliopsida</taxon>
        <taxon>Proteales</taxon>
        <taxon>Proteaceae</taxon>
        <taxon>Protea</taxon>
    </lineage>
</organism>
<accession>A0A9Q0GP72</accession>
<dbReference type="Proteomes" id="UP001141806">
    <property type="component" value="Unassembled WGS sequence"/>
</dbReference>
<dbReference type="EMBL" id="JAMYWD010000012">
    <property type="protein sequence ID" value="KAJ4950954.1"/>
    <property type="molecule type" value="Genomic_DNA"/>
</dbReference>
<reference evidence="1" key="1">
    <citation type="journal article" date="2023" name="Plant J.">
        <title>The genome of the king protea, Protea cynaroides.</title>
        <authorList>
            <person name="Chang J."/>
            <person name="Duong T.A."/>
            <person name="Schoeman C."/>
            <person name="Ma X."/>
            <person name="Roodt D."/>
            <person name="Barker N."/>
            <person name="Li Z."/>
            <person name="Van de Peer Y."/>
            <person name="Mizrachi E."/>
        </authorList>
    </citation>
    <scope>NUCLEOTIDE SEQUENCE</scope>
    <source>
        <tissue evidence="1">Young leaves</tissue>
    </source>
</reference>
<comment type="caution">
    <text evidence="1">The sequence shown here is derived from an EMBL/GenBank/DDBJ whole genome shotgun (WGS) entry which is preliminary data.</text>
</comment>
<evidence type="ECO:0000313" key="2">
    <source>
        <dbReference type="Proteomes" id="UP001141806"/>
    </source>
</evidence>
<protein>
    <submittedName>
        <fullName evidence="1">Uncharacterized protein</fullName>
    </submittedName>
</protein>
<keyword evidence="2" id="KW-1185">Reference proteome</keyword>
<gene>
    <name evidence="1" type="ORF">NE237_027786</name>
</gene>
<proteinExistence type="predicted"/>
<name>A0A9Q0GP72_9MAGN</name>
<sequence>MEQVESQSLNQIQLCEMLSKGFINFNIFNCHTSNDDVEEEYRNNNTETPSPSMDNMDSRPVMMKGKSIYSCAEWFLRDYRELHSNNQGTGQRLWMLSSTGSITVQSAWDAIQKCSL</sequence>
<evidence type="ECO:0000313" key="1">
    <source>
        <dbReference type="EMBL" id="KAJ4950954.1"/>
    </source>
</evidence>